<dbReference type="Pfam" id="PF10135">
    <property type="entry name" value="Rod-binding"/>
    <property type="match status" value="1"/>
</dbReference>
<dbReference type="InterPro" id="IPR019301">
    <property type="entry name" value="Flagellar_prot_FlgJ_N"/>
</dbReference>
<dbReference type="RefSeq" id="WP_015336590.1">
    <property type="nucleotide sequence ID" value="NC_020055.1"/>
</dbReference>
<evidence type="ECO:0000313" key="4">
    <source>
        <dbReference type="Proteomes" id="UP000010808"/>
    </source>
</evidence>
<dbReference type="HOGENOM" id="CLU_1141140_0_0_7"/>
<dbReference type="AlphaFoldDB" id="L0RCP9"/>
<evidence type="ECO:0000313" key="3">
    <source>
        <dbReference type="EMBL" id="CCO23987.1"/>
    </source>
</evidence>
<feature type="domain" description="Flagellar protein FlgJ N-terminal" evidence="2">
    <location>
        <begin position="61"/>
        <end position="108"/>
    </location>
</feature>
<feature type="region of interest" description="Disordered" evidence="1">
    <location>
        <begin position="189"/>
        <end position="208"/>
    </location>
</feature>
<protein>
    <submittedName>
        <fullName evidence="3">Membrane protein, metalloendopeptidase-like protein</fullName>
    </submittedName>
</protein>
<dbReference type="KEGG" id="dhy:DESAM_21710"/>
<organism evidence="3 4">
    <name type="scientific">Maridesulfovibrio hydrothermalis AM13 = DSM 14728</name>
    <dbReference type="NCBI Taxonomy" id="1121451"/>
    <lineage>
        <taxon>Bacteria</taxon>
        <taxon>Pseudomonadati</taxon>
        <taxon>Thermodesulfobacteriota</taxon>
        <taxon>Desulfovibrionia</taxon>
        <taxon>Desulfovibrionales</taxon>
        <taxon>Desulfovibrionaceae</taxon>
        <taxon>Maridesulfovibrio</taxon>
    </lineage>
</organism>
<dbReference type="PATRIC" id="fig|1121451.3.peg.1951"/>
<proteinExistence type="predicted"/>
<dbReference type="STRING" id="1121451.DESAM_21710"/>
<gene>
    <name evidence="3" type="ORF">DESAM_21710</name>
</gene>
<keyword evidence="4" id="KW-1185">Reference proteome</keyword>
<dbReference type="OrthoDB" id="9796740at2"/>
<evidence type="ECO:0000256" key="1">
    <source>
        <dbReference type="SAM" id="MobiDB-lite"/>
    </source>
</evidence>
<evidence type="ECO:0000259" key="2">
    <source>
        <dbReference type="Pfam" id="PF10135"/>
    </source>
</evidence>
<dbReference type="EMBL" id="FO203522">
    <property type="protein sequence ID" value="CCO23987.1"/>
    <property type="molecule type" value="Genomic_DNA"/>
</dbReference>
<reference evidence="3 4" key="1">
    <citation type="submission" date="2012-10" db="EMBL/GenBank/DDBJ databases">
        <authorList>
            <person name="Genoscope - CEA"/>
        </authorList>
    </citation>
    <scope>NUCLEOTIDE SEQUENCE [LARGE SCALE GENOMIC DNA]</scope>
    <source>
        <strain evidence="4">AM13 / DSM 14728</strain>
    </source>
</reference>
<accession>L0RCP9</accession>
<dbReference type="Proteomes" id="UP000010808">
    <property type="component" value="Chromosome"/>
</dbReference>
<name>L0RCP9_9BACT</name>
<sequence>MIDHAIDSATAKAAAESKQLQGFKTQLNSLNERLAGGKDSEAQLRDACKKFEAVFMGKIWQQMRKNVPKSGYLSNQYEQQYTAMFDKDFSEKLAEGGGIGLGDMLYQQLRSKLNNASKSTLPGTGNSTALKTLDEVKRRGSRDGVLLTKNAMPENNGMPGIPLPKPGISLEDEDFTFGQRVDRKLMRDGAKPRQLAENSYRSASAPLSRPDAMARIEELARKIEMEHDKKVYVQGVTAEEIGKKLAGL</sequence>
<dbReference type="eggNOG" id="COG3951">
    <property type="taxonomic scope" value="Bacteria"/>
</dbReference>